<feature type="compositionally biased region" description="Basic residues" evidence="7">
    <location>
        <begin position="15"/>
        <end position="27"/>
    </location>
</feature>
<keyword evidence="3 6" id="KW-0256">Endoplasmic reticulum</keyword>
<proteinExistence type="predicted"/>
<sequence length="431" mass="48486">MDSTPPPPPSEPRNRPKSTSRLSKLRHFSGSPIPQLSLEIIPSSPKISTPSPASSTVSPKPPYTLPLRDLLMLSPSPLKRSKTRLTERLEMADDAIVEACGVRKRCKNRSSTASPRGSRRSRRKLEQDVIREEREILGGDEIFVKPRKKRHGERSKKDKSISAPTIPSLRTDDGGVCNLDAIGEIINDLVMWKDVSKSSLWFGFGSLCFLSSCFAKGVNFSIFSFLSRVGLLFLGVSFFSNSMRKRGIYRDHATEIKHEFKLKDDDILRVGRLILPAANLAISKTRQVFSGEPAMTLKVVPILLLGAEYGHFITLWRLCALGFFISFTGPKLYSAYSSQLKKETVEYWKTWAMDAWGNCTHKRIVATSTVMAFWNLTSIRTRIFAAFLCLVILRYNRQHSEASGEEDEAEGKQEQQQQEKALVAVEIESKK</sequence>
<dbReference type="PANTHER" id="PTHR46626">
    <property type="entry name" value="RETICULON-LIKE PROTEIN B17"/>
    <property type="match status" value="1"/>
</dbReference>
<name>A0ABR0VIC5_REHGL</name>
<evidence type="ECO:0000256" key="5">
    <source>
        <dbReference type="ARBA" id="ARBA00023136"/>
    </source>
</evidence>
<feature type="region of interest" description="Disordered" evidence="7">
    <location>
        <begin position="401"/>
        <end position="431"/>
    </location>
</feature>
<keyword evidence="4 6" id="KW-1133">Transmembrane helix</keyword>
<feature type="region of interest" description="Disordered" evidence="7">
    <location>
        <begin position="105"/>
        <end position="125"/>
    </location>
</feature>
<reference evidence="9 10" key="1">
    <citation type="journal article" date="2021" name="Comput. Struct. Biotechnol. J.">
        <title>De novo genome assembly of the potent medicinal plant Rehmannia glutinosa using nanopore technology.</title>
        <authorList>
            <person name="Ma L."/>
            <person name="Dong C."/>
            <person name="Song C."/>
            <person name="Wang X."/>
            <person name="Zheng X."/>
            <person name="Niu Y."/>
            <person name="Chen S."/>
            <person name="Feng W."/>
        </authorList>
    </citation>
    <scope>NUCLEOTIDE SEQUENCE [LARGE SCALE GENOMIC DNA]</scope>
    <source>
        <strain evidence="9">DH-2019</strain>
    </source>
</reference>
<accession>A0ABR0VIC5</accession>
<dbReference type="EMBL" id="JABTTQ020001126">
    <property type="protein sequence ID" value="KAK6134919.1"/>
    <property type="molecule type" value="Genomic_DNA"/>
</dbReference>
<dbReference type="InterPro" id="IPR003388">
    <property type="entry name" value="Reticulon"/>
</dbReference>
<feature type="region of interest" description="Disordered" evidence="7">
    <location>
        <begin position="1"/>
        <end position="62"/>
    </location>
</feature>
<dbReference type="PANTHER" id="PTHR46626:SF2">
    <property type="entry name" value="RETICULON-LIKE PROTEIN B17"/>
    <property type="match status" value="1"/>
</dbReference>
<dbReference type="Pfam" id="PF02453">
    <property type="entry name" value="Reticulon"/>
    <property type="match status" value="1"/>
</dbReference>
<evidence type="ECO:0000256" key="7">
    <source>
        <dbReference type="SAM" id="MobiDB-lite"/>
    </source>
</evidence>
<feature type="compositionally biased region" description="Low complexity" evidence="7">
    <location>
        <begin position="40"/>
        <end position="58"/>
    </location>
</feature>
<evidence type="ECO:0000256" key="2">
    <source>
        <dbReference type="ARBA" id="ARBA00022692"/>
    </source>
</evidence>
<keyword evidence="5 6" id="KW-0472">Membrane</keyword>
<comment type="subcellular location">
    <subcellularLocation>
        <location evidence="1 6">Endoplasmic reticulum membrane</location>
        <topology evidence="1 6">Multi-pass membrane protein</topology>
    </subcellularLocation>
</comment>
<keyword evidence="2 6" id="KW-0812">Transmembrane</keyword>
<evidence type="ECO:0000256" key="6">
    <source>
        <dbReference type="RuleBase" id="RU363132"/>
    </source>
</evidence>
<dbReference type="Proteomes" id="UP001318860">
    <property type="component" value="Unassembled WGS sequence"/>
</dbReference>
<gene>
    <name evidence="9" type="ORF">DH2020_031339</name>
</gene>
<organism evidence="9 10">
    <name type="scientific">Rehmannia glutinosa</name>
    <name type="common">Chinese foxglove</name>
    <dbReference type="NCBI Taxonomy" id="99300"/>
    <lineage>
        <taxon>Eukaryota</taxon>
        <taxon>Viridiplantae</taxon>
        <taxon>Streptophyta</taxon>
        <taxon>Embryophyta</taxon>
        <taxon>Tracheophyta</taxon>
        <taxon>Spermatophyta</taxon>
        <taxon>Magnoliopsida</taxon>
        <taxon>eudicotyledons</taxon>
        <taxon>Gunneridae</taxon>
        <taxon>Pentapetalae</taxon>
        <taxon>asterids</taxon>
        <taxon>lamiids</taxon>
        <taxon>Lamiales</taxon>
        <taxon>Orobanchaceae</taxon>
        <taxon>Rehmannieae</taxon>
        <taxon>Rehmannia</taxon>
    </lineage>
</organism>
<evidence type="ECO:0000313" key="10">
    <source>
        <dbReference type="Proteomes" id="UP001318860"/>
    </source>
</evidence>
<feature type="compositionally biased region" description="Pro residues" evidence="7">
    <location>
        <begin position="1"/>
        <end position="11"/>
    </location>
</feature>
<evidence type="ECO:0000256" key="3">
    <source>
        <dbReference type="ARBA" id="ARBA00022824"/>
    </source>
</evidence>
<feature type="domain" description="Reticulon" evidence="8">
    <location>
        <begin position="186"/>
        <end position="341"/>
    </location>
</feature>
<evidence type="ECO:0000256" key="1">
    <source>
        <dbReference type="ARBA" id="ARBA00004477"/>
    </source>
</evidence>
<comment type="caution">
    <text evidence="9">The sequence shown here is derived from an EMBL/GenBank/DDBJ whole genome shotgun (WGS) entry which is preliminary data.</text>
</comment>
<comment type="caution">
    <text evidence="6">Lacks conserved residue(s) required for the propagation of feature annotation.</text>
</comment>
<keyword evidence="10" id="KW-1185">Reference proteome</keyword>
<dbReference type="PROSITE" id="PS50845">
    <property type="entry name" value="RETICULON"/>
    <property type="match status" value="1"/>
</dbReference>
<protein>
    <recommendedName>
        <fullName evidence="6">Reticulon-like protein</fullName>
    </recommendedName>
</protein>
<evidence type="ECO:0000256" key="4">
    <source>
        <dbReference type="ARBA" id="ARBA00022989"/>
    </source>
</evidence>
<evidence type="ECO:0000259" key="8">
    <source>
        <dbReference type="PROSITE" id="PS50845"/>
    </source>
</evidence>
<evidence type="ECO:0000313" key="9">
    <source>
        <dbReference type="EMBL" id="KAK6134919.1"/>
    </source>
</evidence>
<dbReference type="InterPro" id="IPR044647">
    <property type="entry name" value="RTNLB17/18/21"/>
</dbReference>
<feature type="transmembrane region" description="Helical" evidence="6">
    <location>
        <begin position="220"/>
        <end position="240"/>
    </location>
</feature>